<organism evidence="4 5">
    <name type="scientific">Botryosphaeria dothidea</name>
    <dbReference type="NCBI Taxonomy" id="55169"/>
    <lineage>
        <taxon>Eukaryota</taxon>
        <taxon>Fungi</taxon>
        <taxon>Dikarya</taxon>
        <taxon>Ascomycota</taxon>
        <taxon>Pezizomycotina</taxon>
        <taxon>Dothideomycetes</taxon>
        <taxon>Dothideomycetes incertae sedis</taxon>
        <taxon>Botryosphaeriales</taxon>
        <taxon>Botryosphaeriaceae</taxon>
        <taxon>Botryosphaeria</taxon>
    </lineage>
</organism>
<evidence type="ECO:0000259" key="3">
    <source>
        <dbReference type="Pfam" id="PF23658"/>
    </source>
</evidence>
<comment type="caution">
    <text evidence="4">The sequence shown here is derived from an EMBL/GenBank/DDBJ whole genome shotgun (WGS) entry which is preliminary data.</text>
</comment>
<feature type="chain" id="PRO_5034946097" evidence="2">
    <location>
        <begin position="20"/>
        <end position="894"/>
    </location>
</feature>
<dbReference type="PANTHER" id="PTHR37049">
    <property type="entry name" value="PEPTIDASE S41 FAMILY PROTEIN"/>
    <property type="match status" value="1"/>
</dbReference>
<accession>A0A8H4J565</accession>
<proteinExistence type="predicted"/>
<evidence type="ECO:0000313" key="5">
    <source>
        <dbReference type="Proteomes" id="UP000572817"/>
    </source>
</evidence>
<name>A0A8H4J565_9PEZI</name>
<feature type="compositionally biased region" description="Polar residues" evidence="1">
    <location>
        <begin position="763"/>
        <end position="781"/>
    </location>
</feature>
<gene>
    <name evidence="4" type="ORF">GTA08_BOTSDO12052</name>
</gene>
<evidence type="ECO:0000313" key="4">
    <source>
        <dbReference type="EMBL" id="KAF4312169.1"/>
    </source>
</evidence>
<dbReference type="InterPro" id="IPR029045">
    <property type="entry name" value="ClpP/crotonase-like_dom_sf"/>
</dbReference>
<feature type="region of interest" description="Disordered" evidence="1">
    <location>
        <begin position="311"/>
        <end position="355"/>
    </location>
</feature>
<dbReference type="AlphaFoldDB" id="A0A8H4J565"/>
<keyword evidence="5" id="KW-1185">Reference proteome</keyword>
<dbReference type="Gene3D" id="3.90.226.10">
    <property type="entry name" value="2-enoyl-CoA Hydratase, Chain A, domain 1"/>
    <property type="match status" value="1"/>
</dbReference>
<dbReference type="Proteomes" id="UP000572817">
    <property type="component" value="Unassembled WGS sequence"/>
</dbReference>
<protein>
    <submittedName>
        <fullName evidence="4">Peptidase s41 family protein</fullName>
    </submittedName>
</protein>
<dbReference type="PANTHER" id="PTHR37049:SF5">
    <property type="entry name" value="TAIL SPECIFIC PROTEASE DOMAIN-CONTAINING PROTEIN"/>
    <property type="match status" value="1"/>
</dbReference>
<reference evidence="4" key="1">
    <citation type="submission" date="2020-04" db="EMBL/GenBank/DDBJ databases">
        <title>Genome Assembly and Annotation of Botryosphaeria dothidea sdau 11-99, a Latent Pathogen of Apple Fruit Ring Rot in China.</title>
        <authorList>
            <person name="Yu C."/>
            <person name="Diao Y."/>
            <person name="Lu Q."/>
            <person name="Zhao J."/>
            <person name="Cui S."/>
            <person name="Peng C."/>
            <person name="He B."/>
            <person name="Liu H."/>
        </authorList>
    </citation>
    <scope>NUCLEOTIDE SEQUENCE [LARGE SCALE GENOMIC DNA]</scope>
    <source>
        <strain evidence="4">Sdau11-99</strain>
    </source>
</reference>
<dbReference type="SUPFAM" id="SSF52096">
    <property type="entry name" value="ClpP/crotonase"/>
    <property type="match status" value="1"/>
</dbReference>
<feature type="signal peptide" evidence="2">
    <location>
        <begin position="1"/>
        <end position="19"/>
    </location>
</feature>
<dbReference type="EMBL" id="WWBZ02000007">
    <property type="protein sequence ID" value="KAF4312169.1"/>
    <property type="molecule type" value="Genomic_DNA"/>
</dbReference>
<evidence type="ECO:0000256" key="2">
    <source>
        <dbReference type="SAM" id="SignalP"/>
    </source>
</evidence>
<feature type="region of interest" description="Disordered" evidence="1">
    <location>
        <begin position="759"/>
        <end position="781"/>
    </location>
</feature>
<dbReference type="OrthoDB" id="27214at2759"/>
<dbReference type="InterPro" id="IPR052766">
    <property type="entry name" value="S41A_metabolite_peptidase"/>
</dbReference>
<dbReference type="Pfam" id="PF23658">
    <property type="entry name" value="PDZ_CPAF_rel"/>
    <property type="match status" value="1"/>
</dbReference>
<feature type="domain" description="CPAF-like PDZ" evidence="3">
    <location>
        <begin position="161"/>
        <end position="282"/>
    </location>
</feature>
<keyword evidence="2" id="KW-0732">Signal</keyword>
<feature type="compositionally biased region" description="Acidic residues" evidence="1">
    <location>
        <begin position="311"/>
        <end position="342"/>
    </location>
</feature>
<sequence length="894" mass="98023">MKSLASFGALVFSLIGASANPTPRPAPAEVIPTNEEASDAPQDACGDIISAVNGGQYLFYASDAIKCLTSVPFNAAVATRFIEYYNTTIQFQSTLAYLRDPPEGYQQPAIDVLAGLQQIQHNIDDGKYKNQYVFEAEVQALVYSMHDMHADLNSGVLSAFSFASPRYIVSASVDGKSDPEIFLWDDIYKRLSGETYRLNPIATINGRDVVEYLTEFAALNSQGTLEPHADWNQLFTGPVQDIQGAFNTFSDAATFYPGDKLEFILANGKNITTRWLAVYNNAYDTGALSTGGDFYNYFVLGLLPQSYYDAIDESSSDSSDDDSTDDSSTDDTSADDSSDDDSSSSGTGVTSWESRSYGAFPDPDISQSDLSLNGGGVLTGYFLNESSTAVLSIPSFVQYGDMIQDFDRTVGYFVKNASNANISHVIIDLQQNMGGLSFLAFVTFAWFFPQTEPFGGSRRRSHPLANSLGKFTTEFWSSLREGTDDYDSWYESLAADEWVVTDRLNADTSENFTSWEQYYGPRSFRNDNFSLTERYNLSSPVFAETASDGWYLDPDNWGQAYWSPQDIMLLTDGSCSSTCALFVELMTNVYGVRTVVVGGRPESGPMQAVGGSRGAVLYTADDLDVDIDWVNGQMDLNNNTANETRYADLRSLYERESGMDNVYASFNLRDQIRENDTVPLQFKYEAANCRIYYTLDNVYNMTRLWLDAAAATWDNSSLCVDNSTGYSAINSVSTASPPSPLNISVPSINDDFISNDASPYDLETSSTSQDAGNNPITDGKTGNNKSNYVQCSYNSKTDKYSCPNGSQGQCKRVSVQCAGAGKDSSQVLCLPPCYSDWDCYISGTGCVNKESVSIAEASSDLDKEKDDRSRGYCQPQETIKGSAAKKLRVCSAKS</sequence>
<dbReference type="InterPro" id="IPR056186">
    <property type="entry name" value="PDZ_CPAF-rel"/>
</dbReference>
<evidence type="ECO:0000256" key="1">
    <source>
        <dbReference type="SAM" id="MobiDB-lite"/>
    </source>
</evidence>